<dbReference type="SMART" id="SM00597">
    <property type="entry name" value="ZnF_TTF"/>
    <property type="match status" value="1"/>
</dbReference>
<dbReference type="InterPro" id="IPR012337">
    <property type="entry name" value="RNaseH-like_sf"/>
</dbReference>
<keyword evidence="3" id="KW-1185">Reference proteome</keyword>
<feature type="domain" description="TTF-type" evidence="1">
    <location>
        <begin position="95"/>
        <end position="188"/>
    </location>
</feature>
<dbReference type="AlphaFoldDB" id="A0A8T0WLS1"/>
<dbReference type="PANTHER" id="PTHR11697:SF230">
    <property type="entry name" value="ZINC FINGER, MYM DOMAIN CONTAINING 1"/>
    <property type="match status" value="1"/>
</dbReference>
<gene>
    <name evidence="2" type="ORF">PVAP13_1NG175076</name>
</gene>
<evidence type="ECO:0000259" key="1">
    <source>
        <dbReference type="SMART" id="SM00597"/>
    </source>
</evidence>
<dbReference type="Proteomes" id="UP000823388">
    <property type="component" value="Chromosome 1N"/>
</dbReference>
<dbReference type="InterPro" id="IPR006580">
    <property type="entry name" value="Znf_TTF"/>
</dbReference>
<dbReference type="EMBL" id="CM029038">
    <property type="protein sequence ID" value="KAG2650581.1"/>
    <property type="molecule type" value="Genomic_DNA"/>
</dbReference>
<proteinExistence type="predicted"/>
<dbReference type="SUPFAM" id="SSF53098">
    <property type="entry name" value="Ribonuclease H-like"/>
    <property type="match status" value="1"/>
</dbReference>
<dbReference type="InterPro" id="IPR055298">
    <property type="entry name" value="AtLOH3-like"/>
</dbReference>
<evidence type="ECO:0000313" key="3">
    <source>
        <dbReference type="Proteomes" id="UP000823388"/>
    </source>
</evidence>
<name>A0A8T0WLS1_PANVG</name>
<reference evidence="2" key="1">
    <citation type="submission" date="2020-05" db="EMBL/GenBank/DDBJ databases">
        <title>WGS assembly of Panicum virgatum.</title>
        <authorList>
            <person name="Lovell J.T."/>
            <person name="Jenkins J."/>
            <person name="Shu S."/>
            <person name="Juenger T.E."/>
            <person name="Schmutz J."/>
        </authorList>
    </citation>
    <scope>NUCLEOTIDE SEQUENCE</scope>
    <source>
        <strain evidence="2">AP13</strain>
    </source>
</reference>
<dbReference type="Pfam" id="PF05699">
    <property type="entry name" value="Dimer_Tnp_hAT"/>
    <property type="match status" value="1"/>
</dbReference>
<accession>A0A8T0WLS1</accession>
<dbReference type="PANTHER" id="PTHR11697">
    <property type="entry name" value="GENERAL TRANSCRIPTION FACTOR 2-RELATED ZINC FINGER PROTEIN"/>
    <property type="match status" value="1"/>
</dbReference>
<comment type="caution">
    <text evidence="2">The sequence shown here is derived from an EMBL/GenBank/DDBJ whole genome shotgun (WGS) entry which is preliminary data.</text>
</comment>
<dbReference type="InterPro" id="IPR025398">
    <property type="entry name" value="DUF4371"/>
</dbReference>
<sequence>MTVGSGSRPSTHESQIGVAVESEEIHQELVSQVESTHAEVRTLVRTEHAQAQTGQAETQDEEESANLHIIVDPGCRIAIDRFHPNIRDEVKRAYLLKGPTQPRGHAFPKKNRRCVAYCFYCFLFRREAEHEKFGHDVFSKTGYDNWKNAANRGFPEHCRAVNGCHNKARKCADDFSNQRASISRKIESNTIDYEKRYEVRVTAALDIARFLIAQGHAFRGHDESATSLNKGNFLEMLDWYKKRNNEVRAAFDDWCPKNAKMTSPEIQKALTESCAKEISKVIKDEIGDNLFSVLIDESRDISIAEQMAVIVRFVNKDGMVVERFLGLKHVEDTTSNANSCSSFDDFFNYVSLIMTSASSSCKRKDKLNATHQEEILKKLETGEIFSGKGKHQRTNLVRPGETRWGSHLTTLARIETMWNSVVKVLSMIHEDERNTSRAGGLVRKMESFSFVLNMKLMLKVLRITNELSQLLQRKDQNIVQAMSLLVDVKTRLMSLRNEGWEPLLHEVKSFCTEKKIPIPNMDDSILRWGRSRLDGNLITQEHHYRVDTFLAAIDAIITEMDHRFNEVSSELLVCFSCLDPRDSFSKFDVEKIARLTEIYKEDFSDLDRSNIRDQLETFILHMRRVEQFKACHDFGSLAIQMVKSERDIAFPIVYRLIKLGLLLPVATATVERAFSAMNIIKTDLRNKMSDEWLNDLILYYIEKEIFRGLDESEVRKTFQASKNRAIDLPRPPRRPRHD</sequence>
<evidence type="ECO:0000313" key="2">
    <source>
        <dbReference type="EMBL" id="KAG2650581.1"/>
    </source>
</evidence>
<organism evidence="2 3">
    <name type="scientific">Panicum virgatum</name>
    <name type="common">Blackwell switchgrass</name>
    <dbReference type="NCBI Taxonomy" id="38727"/>
    <lineage>
        <taxon>Eukaryota</taxon>
        <taxon>Viridiplantae</taxon>
        <taxon>Streptophyta</taxon>
        <taxon>Embryophyta</taxon>
        <taxon>Tracheophyta</taxon>
        <taxon>Spermatophyta</taxon>
        <taxon>Magnoliopsida</taxon>
        <taxon>Liliopsida</taxon>
        <taxon>Poales</taxon>
        <taxon>Poaceae</taxon>
        <taxon>PACMAD clade</taxon>
        <taxon>Panicoideae</taxon>
        <taxon>Panicodae</taxon>
        <taxon>Paniceae</taxon>
        <taxon>Panicinae</taxon>
        <taxon>Panicum</taxon>
        <taxon>Panicum sect. Hiantes</taxon>
    </lineage>
</organism>
<dbReference type="Pfam" id="PF14291">
    <property type="entry name" value="DUF4371"/>
    <property type="match status" value="1"/>
</dbReference>
<dbReference type="InterPro" id="IPR008906">
    <property type="entry name" value="HATC_C_dom"/>
</dbReference>
<dbReference type="GO" id="GO:0046983">
    <property type="term" value="F:protein dimerization activity"/>
    <property type="evidence" value="ECO:0007669"/>
    <property type="project" value="InterPro"/>
</dbReference>
<protein>
    <recommendedName>
        <fullName evidence="1">TTF-type domain-containing protein</fullName>
    </recommendedName>
</protein>